<protein>
    <submittedName>
        <fullName evidence="2">Uncharacterized protein</fullName>
    </submittedName>
</protein>
<reference evidence="3" key="1">
    <citation type="submission" date="2016-11" db="EMBL/GenBank/DDBJ databases">
        <authorList>
            <person name="Varghese N."/>
            <person name="Submissions S."/>
        </authorList>
    </citation>
    <scope>NUCLEOTIDE SEQUENCE [LARGE SCALE GENOMIC DNA]</scope>
    <source>
        <strain evidence="3">DSM 17659</strain>
    </source>
</reference>
<keyword evidence="1" id="KW-0812">Transmembrane</keyword>
<keyword evidence="1" id="KW-0472">Membrane</keyword>
<dbReference type="AlphaFoldDB" id="A0A1M5F845"/>
<keyword evidence="1" id="KW-1133">Transmembrane helix</keyword>
<organism evidence="2 3">
    <name type="scientific">Flavobacterium micromati</name>
    <dbReference type="NCBI Taxonomy" id="229205"/>
    <lineage>
        <taxon>Bacteria</taxon>
        <taxon>Pseudomonadati</taxon>
        <taxon>Bacteroidota</taxon>
        <taxon>Flavobacteriia</taxon>
        <taxon>Flavobacteriales</taxon>
        <taxon>Flavobacteriaceae</taxon>
        <taxon>Flavobacterium</taxon>
    </lineage>
</organism>
<evidence type="ECO:0000256" key="1">
    <source>
        <dbReference type="SAM" id="Phobius"/>
    </source>
</evidence>
<dbReference type="OrthoDB" id="1376970at2"/>
<dbReference type="Proteomes" id="UP000184020">
    <property type="component" value="Unassembled WGS sequence"/>
</dbReference>
<feature type="transmembrane region" description="Helical" evidence="1">
    <location>
        <begin position="51"/>
        <end position="71"/>
    </location>
</feature>
<sequence length="76" mass="9121">MPNNILDNIMKKSPKERFLLVMAILFLLLYFALGLFVIFMKNFPLNMDYKYRIAFGCLLIIYSFVRCYRIIIDNKD</sequence>
<proteinExistence type="predicted"/>
<keyword evidence="3" id="KW-1185">Reference proteome</keyword>
<feature type="transmembrane region" description="Helical" evidence="1">
    <location>
        <begin position="18"/>
        <end position="39"/>
    </location>
</feature>
<gene>
    <name evidence="2" type="ORF">SAMN05444372_1017</name>
</gene>
<accession>A0A1M5F845</accession>
<dbReference type="EMBL" id="FQWF01000001">
    <property type="protein sequence ID" value="SHF87790.1"/>
    <property type="molecule type" value="Genomic_DNA"/>
</dbReference>
<dbReference type="STRING" id="229205.SAMN05444372_1017"/>
<evidence type="ECO:0000313" key="2">
    <source>
        <dbReference type="EMBL" id="SHF87790.1"/>
    </source>
</evidence>
<evidence type="ECO:0000313" key="3">
    <source>
        <dbReference type="Proteomes" id="UP000184020"/>
    </source>
</evidence>
<name>A0A1M5F845_9FLAO</name>